<gene>
    <name evidence="3" type="ORF">FJT64_020322</name>
</gene>
<feature type="region of interest" description="Disordered" evidence="1">
    <location>
        <begin position="239"/>
        <end position="272"/>
    </location>
</feature>
<keyword evidence="2" id="KW-0472">Membrane</keyword>
<feature type="region of interest" description="Disordered" evidence="1">
    <location>
        <begin position="352"/>
        <end position="517"/>
    </location>
</feature>
<dbReference type="EMBL" id="VIIS01000485">
    <property type="protein sequence ID" value="KAF0308430.1"/>
    <property type="molecule type" value="Genomic_DNA"/>
</dbReference>
<feature type="compositionally biased region" description="Pro residues" evidence="1">
    <location>
        <begin position="11"/>
        <end position="20"/>
    </location>
</feature>
<dbReference type="OrthoDB" id="6370010at2759"/>
<feature type="region of interest" description="Disordered" evidence="1">
    <location>
        <begin position="104"/>
        <end position="196"/>
    </location>
</feature>
<name>A0A6A4WXM7_AMPAM</name>
<feature type="compositionally biased region" description="Low complexity" evidence="1">
    <location>
        <begin position="470"/>
        <end position="487"/>
    </location>
</feature>
<evidence type="ECO:0000256" key="1">
    <source>
        <dbReference type="SAM" id="MobiDB-lite"/>
    </source>
</evidence>
<evidence type="ECO:0000313" key="4">
    <source>
        <dbReference type="Proteomes" id="UP000440578"/>
    </source>
</evidence>
<feature type="compositionally biased region" description="Polar residues" evidence="1">
    <location>
        <begin position="489"/>
        <end position="517"/>
    </location>
</feature>
<organism evidence="3 4">
    <name type="scientific">Amphibalanus amphitrite</name>
    <name type="common">Striped barnacle</name>
    <name type="synonym">Balanus amphitrite</name>
    <dbReference type="NCBI Taxonomy" id="1232801"/>
    <lineage>
        <taxon>Eukaryota</taxon>
        <taxon>Metazoa</taxon>
        <taxon>Ecdysozoa</taxon>
        <taxon>Arthropoda</taxon>
        <taxon>Crustacea</taxon>
        <taxon>Multicrustacea</taxon>
        <taxon>Cirripedia</taxon>
        <taxon>Thoracica</taxon>
        <taxon>Thoracicalcarea</taxon>
        <taxon>Balanomorpha</taxon>
        <taxon>Balanoidea</taxon>
        <taxon>Balanidae</taxon>
        <taxon>Amphibalaninae</taxon>
        <taxon>Amphibalanus</taxon>
    </lineage>
</organism>
<comment type="caution">
    <text evidence="3">The sequence shown here is derived from an EMBL/GenBank/DDBJ whole genome shotgun (WGS) entry which is preliminary data.</text>
</comment>
<protein>
    <submittedName>
        <fullName evidence="3">Uncharacterized protein</fullName>
    </submittedName>
</protein>
<proteinExistence type="predicted"/>
<feature type="region of interest" description="Disordered" evidence="1">
    <location>
        <begin position="1"/>
        <end position="24"/>
    </location>
</feature>
<dbReference type="AlphaFoldDB" id="A0A6A4WXM7"/>
<evidence type="ECO:0000313" key="3">
    <source>
        <dbReference type="EMBL" id="KAF0308430.1"/>
    </source>
</evidence>
<accession>A0A6A4WXM7</accession>
<dbReference type="Proteomes" id="UP000440578">
    <property type="component" value="Unassembled WGS sequence"/>
</dbReference>
<keyword evidence="2" id="KW-0812">Transmembrane</keyword>
<keyword evidence="4" id="KW-1185">Reference proteome</keyword>
<reference evidence="3 4" key="1">
    <citation type="submission" date="2019-07" db="EMBL/GenBank/DDBJ databases">
        <title>Draft genome assembly of a fouling barnacle, Amphibalanus amphitrite (Darwin, 1854): The first reference genome for Thecostraca.</title>
        <authorList>
            <person name="Kim W."/>
        </authorList>
    </citation>
    <scope>NUCLEOTIDE SEQUENCE [LARGE SCALE GENOMIC DNA]</scope>
    <source>
        <strain evidence="3">SNU_AA5</strain>
        <tissue evidence="3">Soma without cirri and trophi</tissue>
    </source>
</reference>
<feature type="compositionally biased region" description="Low complexity" evidence="1">
    <location>
        <begin position="432"/>
        <end position="462"/>
    </location>
</feature>
<feature type="transmembrane region" description="Helical" evidence="2">
    <location>
        <begin position="39"/>
        <end position="62"/>
    </location>
</feature>
<sequence length="517" mass="54490">MIPAQTHTPSPLEPGLPPGSLPLTPDELERRQFYNTYNAWTGINIAASLGGFFMLLILLLLYKSKCKRRSKYPPCPSVEDGDVSLLEPWDVTFLGGSVADGLSLGSGRHPHSSDSTPAGTVRGSRHSLAGGRGSRQSLAGGRGSRQSLVGSRKCVCSAPGSVQRLPRRPRLSSGGSSEAGHQLELRVHHPKRRGPPRYAYSFDEKAVVPESWWQRVDINVIQPTPSVTPSASLHCLASSDQEADGAAPAPPLTVPRLDLPRPRRGSAVSSSDLTDFDARSIGSDSVFLADDDWSSCSEAASPSRGRRRWPLSRQASVCLEDDLIPELKEAPLPPPRSPPRTELLYVPGMEPGLLRAARPDGGGAPRPSSPQFLTVPSVHGAPRSPPARRSPNFLSPPSPTYGPARSMSPPPPATVSPAGRTRRLGVVGRQPSICQSVSLSSSSSSSTASLHPASEPAAPPSGEEARLVVEATAEGGAKEAGAGAETAPRTVSESSLVTPATERSTCESLLSHNGRAT</sequence>
<evidence type="ECO:0000256" key="2">
    <source>
        <dbReference type="SAM" id="Phobius"/>
    </source>
</evidence>
<keyword evidence="2" id="KW-1133">Transmembrane helix</keyword>